<dbReference type="Proteomes" id="UP000010469">
    <property type="component" value="Chromosome"/>
</dbReference>
<dbReference type="Gene3D" id="2.20.25.190">
    <property type="match status" value="1"/>
</dbReference>
<feature type="compositionally biased region" description="Acidic residues" evidence="2">
    <location>
        <begin position="94"/>
        <end position="109"/>
    </location>
</feature>
<accession>L0AB64</accession>
<organism evidence="3 4">
    <name type="scientific">Caldisphaera lagunensis (strain DSM 15908 / JCM 11604 / ANMR 0165 / IC-154)</name>
    <dbReference type="NCBI Taxonomy" id="1056495"/>
    <lineage>
        <taxon>Archaea</taxon>
        <taxon>Thermoproteota</taxon>
        <taxon>Thermoprotei</taxon>
        <taxon>Acidilobales</taxon>
        <taxon>Caldisphaeraceae</taxon>
        <taxon>Caldisphaera</taxon>
    </lineage>
</organism>
<keyword evidence="4" id="KW-1185">Reference proteome</keyword>
<proteinExistence type="predicted"/>
<protein>
    <submittedName>
        <fullName evidence="3">Putative Zn ribbon-containing protein</fullName>
    </submittedName>
</protein>
<dbReference type="InParanoid" id="L0AB64"/>
<dbReference type="GeneID" id="14211789"/>
<evidence type="ECO:0000313" key="3">
    <source>
        <dbReference type="EMBL" id="AFZ70290.1"/>
    </source>
</evidence>
<evidence type="ECO:0000313" key="4">
    <source>
        <dbReference type="Proteomes" id="UP000010469"/>
    </source>
</evidence>
<evidence type="ECO:0000256" key="1">
    <source>
        <dbReference type="ARBA" id="ARBA00022833"/>
    </source>
</evidence>
<sequence>MARRRRKKSLKPKKPRHPSRYFQCPRCGSVTLTIDFAKIGGNEDEKMAIAKCGNCHLYCELKVPRVLDRVDVYNKIVDLSYDNKLSECEKTESETEAETEEEVDDEGEI</sequence>
<dbReference type="HOGENOM" id="CLU_165872_0_0_2"/>
<dbReference type="AlphaFoldDB" id="L0AB64"/>
<gene>
    <name evidence="3" type="ordered locus">Calag_0529</name>
</gene>
<dbReference type="EMBL" id="CP003378">
    <property type="protein sequence ID" value="AFZ70290.1"/>
    <property type="molecule type" value="Genomic_DNA"/>
</dbReference>
<dbReference type="SUPFAM" id="SSF57783">
    <property type="entry name" value="Zinc beta-ribbon"/>
    <property type="match status" value="1"/>
</dbReference>
<dbReference type="InterPro" id="IPR007808">
    <property type="entry name" value="Elf1"/>
</dbReference>
<dbReference type="Pfam" id="PF05129">
    <property type="entry name" value="Zn_ribbon_Elf1"/>
    <property type="match status" value="1"/>
</dbReference>
<dbReference type="eggNOG" id="arCOG04136">
    <property type="taxonomic scope" value="Archaea"/>
</dbReference>
<name>L0AB64_CALLD</name>
<dbReference type="STRING" id="1056495.Calag_0529"/>
<evidence type="ECO:0000256" key="2">
    <source>
        <dbReference type="SAM" id="MobiDB-lite"/>
    </source>
</evidence>
<dbReference type="KEGG" id="clg:Calag_0529"/>
<keyword evidence="1" id="KW-0862">Zinc</keyword>
<dbReference type="RefSeq" id="WP_015232188.1">
    <property type="nucleotide sequence ID" value="NC_019791.1"/>
</dbReference>
<dbReference type="InterPro" id="IPR038567">
    <property type="entry name" value="T_Elf1_sf"/>
</dbReference>
<reference evidence="4" key="1">
    <citation type="submission" date="2012-03" db="EMBL/GenBank/DDBJ databases">
        <title>Complete genome of Caldisphaera lagunensis DSM 15908.</title>
        <authorList>
            <person name="Lucas S."/>
            <person name="Copeland A."/>
            <person name="Lapidus A."/>
            <person name="Glavina del Rio T."/>
            <person name="Dalin E."/>
            <person name="Tice H."/>
            <person name="Bruce D."/>
            <person name="Goodwin L."/>
            <person name="Pitluck S."/>
            <person name="Peters L."/>
            <person name="Mikhailova N."/>
            <person name="Teshima H."/>
            <person name="Kyrpides N."/>
            <person name="Mavromatis K."/>
            <person name="Ivanova N."/>
            <person name="Brettin T."/>
            <person name="Detter J.C."/>
            <person name="Han C."/>
            <person name="Larimer F."/>
            <person name="Land M."/>
            <person name="Hauser L."/>
            <person name="Markowitz V."/>
            <person name="Cheng J.-F."/>
            <person name="Hugenholtz P."/>
            <person name="Woyke T."/>
            <person name="Wu D."/>
            <person name="Spring S."/>
            <person name="Schroeder M."/>
            <person name="Brambilla E."/>
            <person name="Klenk H.-P."/>
            <person name="Eisen J.A."/>
        </authorList>
    </citation>
    <scope>NUCLEOTIDE SEQUENCE [LARGE SCALE GENOMIC DNA]</scope>
    <source>
        <strain evidence="4">DSM 15908 / JCM 11604 / IC-154</strain>
    </source>
</reference>
<feature type="region of interest" description="Disordered" evidence="2">
    <location>
        <begin position="87"/>
        <end position="109"/>
    </location>
</feature>